<evidence type="ECO:0000256" key="2">
    <source>
        <dbReference type="ARBA" id="ARBA00022692"/>
    </source>
</evidence>
<evidence type="ECO:0000313" key="9">
    <source>
        <dbReference type="Proteomes" id="UP001303473"/>
    </source>
</evidence>
<dbReference type="InterPro" id="IPR025423">
    <property type="entry name" value="TMEM205-like"/>
</dbReference>
<dbReference type="EMBL" id="MU853758">
    <property type="protein sequence ID" value="KAK3944639.1"/>
    <property type="molecule type" value="Genomic_DNA"/>
</dbReference>
<dbReference type="Proteomes" id="UP001303473">
    <property type="component" value="Unassembled WGS sequence"/>
</dbReference>
<evidence type="ECO:0000256" key="5">
    <source>
        <dbReference type="SAM" id="MobiDB-lite"/>
    </source>
</evidence>
<protein>
    <recommendedName>
        <fullName evidence="7">TMEM205-like domain-containing protein</fullName>
    </recommendedName>
</protein>
<feature type="transmembrane region" description="Helical" evidence="6">
    <location>
        <begin position="12"/>
        <end position="37"/>
    </location>
</feature>
<evidence type="ECO:0000256" key="6">
    <source>
        <dbReference type="SAM" id="Phobius"/>
    </source>
</evidence>
<feature type="transmembrane region" description="Helical" evidence="6">
    <location>
        <begin position="49"/>
        <end position="70"/>
    </location>
</feature>
<evidence type="ECO:0000313" key="8">
    <source>
        <dbReference type="EMBL" id="KAK3944639.1"/>
    </source>
</evidence>
<proteinExistence type="predicted"/>
<feature type="transmembrane region" description="Helical" evidence="6">
    <location>
        <begin position="152"/>
        <end position="173"/>
    </location>
</feature>
<evidence type="ECO:0000256" key="1">
    <source>
        <dbReference type="ARBA" id="ARBA00004370"/>
    </source>
</evidence>
<reference evidence="9" key="1">
    <citation type="journal article" date="2023" name="Mol. Phylogenet. Evol.">
        <title>Genome-scale phylogeny and comparative genomics of the fungal order Sordariales.</title>
        <authorList>
            <person name="Hensen N."/>
            <person name="Bonometti L."/>
            <person name="Westerberg I."/>
            <person name="Brannstrom I.O."/>
            <person name="Guillou S."/>
            <person name="Cros-Aarteil S."/>
            <person name="Calhoun S."/>
            <person name="Haridas S."/>
            <person name="Kuo A."/>
            <person name="Mondo S."/>
            <person name="Pangilinan J."/>
            <person name="Riley R."/>
            <person name="LaButti K."/>
            <person name="Andreopoulos B."/>
            <person name="Lipzen A."/>
            <person name="Chen C."/>
            <person name="Yan M."/>
            <person name="Daum C."/>
            <person name="Ng V."/>
            <person name="Clum A."/>
            <person name="Steindorff A."/>
            <person name="Ohm R.A."/>
            <person name="Martin F."/>
            <person name="Silar P."/>
            <person name="Natvig D.O."/>
            <person name="Lalanne C."/>
            <person name="Gautier V."/>
            <person name="Ament-Velasquez S.L."/>
            <person name="Kruys A."/>
            <person name="Hutchinson M.I."/>
            <person name="Powell A.J."/>
            <person name="Barry K."/>
            <person name="Miller A.N."/>
            <person name="Grigoriev I.V."/>
            <person name="Debuchy R."/>
            <person name="Gladieux P."/>
            <person name="Hiltunen Thoren M."/>
            <person name="Johannesson H."/>
        </authorList>
    </citation>
    <scope>NUCLEOTIDE SEQUENCE [LARGE SCALE GENOMIC DNA]</scope>
    <source>
        <strain evidence="9">CBS 340.73</strain>
    </source>
</reference>
<organism evidence="8 9">
    <name type="scientific">Diplogelasinospora grovesii</name>
    <dbReference type="NCBI Taxonomy" id="303347"/>
    <lineage>
        <taxon>Eukaryota</taxon>
        <taxon>Fungi</taxon>
        <taxon>Dikarya</taxon>
        <taxon>Ascomycota</taxon>
        <taxon>Pezizomycotina</taxon>
        <taxon>Sordariomycetes</taxon>
        <taxon>Sordariomycetidae</taxon>
        <taxon>Sordariales</taxon>
        <taxon>Diplogelasinosporaceae</taxon>
        <taxon>Diplogelasinospora</taxon>
    </lineage>
</organism>
<feature type="transmembrane region" description="Helical" evidence="6">
    <location>
        <begin position="90"/>
        <end position="113"/>
    </location>
</feature>
<accession>A0AAN6NGC9</accession>
<evidence type="ECO:0000256" key="4">
    <source>
        <dbReference type="ARBA" id="ARBA00023136"/>
    </source>
</evidence>
<dbReference type="Pfam" id="PF13664">
    <property type="entry name" value="DUF4149"/>
    <property type="match status" value="1"/>
</dbReference>
<evidence type="ECO:0000259" key="7">
    <source>
        <dbReference type="Pfam" id="PF13664"/>
    </source>
</evidence>
<dbReference type="PANTHER" id="PTHR23241:SF106">
    <property type="entry name" value="DUF4149 DOMAIN-CONTAINING PROTEIN"/>
    <property type="match status" value="1"/>
</dbReference>
<feature type="region of interest" description="Disordered" evidence="5">
    <location>
        <begin position="118"/>
        <end position="137"/>
    </location>
</feature>
<keyword evidence="3 6" id="KW-1133">Transmembrane helix</keyword>
<dbReference type="GO" id="GO:0016020">
    <property type="term" value="C:membrane"/>
    <property type="evidence" value="ECO:0007669"/>
    <property type="project" value="UniProtKB-SubCell"/>
</dbReference>
<comment type="subcellular location">
    <subcellularLocation>
        <location evidence="1">Membrane</location>
    </subcellularLocation>
</comment>
<name>A0AAN6NGC9_9PEZI</name>
<gene>
    <name evidence="8" type="ORF">QBC46DRAFT_373910</name>
</gene>
<dbReference type="PANTHER" id="PTHR23241">
    <property type="entry name" value="LATE EMBRYOGENESIS ABUNDANT PLANTS LEA-RELATED"/>
    <property type="match status" value="1"/>
</dbReference>
<comment type="caution">
    <text evidence="8">The sequence shown here is derived from an EMBL/GenBank/DDBJ whole genome shotgun (WGS) entry which is preliminary data.</text>
</comment>
<feature type="compositionally biased region" description="Basic and acidic residues" evidence="5">
    <location>
        <begin position="118"/>
        <end position="133"/>
    </location>
</feature>
<keyword evidence="4 6" id="KW-0472">Membrane</keyword>
<dbReference type="AlphaFoldDB" id="A0AAN6NGC9"/>
<dbReference type="InterPro" id="IPR053009">
    <property type="entry name" value="Xanthocillin_Biosynth-Assoc"/>
</dbReference>
<sequence>MSGLLSPAPYHILSYGTLLGTTFFHTFVGGIVSFQVLPRPQFSQLMAKIFPVYFSMQTALPVVMALTFPSNAATLTPGGVAGLLDASNTWSGLVPIATMFISGLANLAVIGPATTKCMRDRKSQEHKDGKKSYDPPPHSVEMQALNKKFSMLHGISSLLNLGSFIAALVYGVTLSSRLA</sequence>
<evidence type="ECO:0000256" key="3">
    <source>
        <dbReference type="ARBA" id="ARBA00022989"/>
    </source>
</evidence>
<feature type="domain" description="TMEM205-like" evidence="7">
    <location>
        <begin position="13"/>
        <end position="122"/>
    </location>
</feature>
<keyword evidence="9" id="KW-1185">Reference proteome</keyword>
<keyword evidence="2 6" id="KW-0812">Transmembrane</keyword>